<dbReference type="RefSeq" id="WP_120542229.1">
    <property type="nucleotide sequence ID" value="NZ_RAVZ01000133.1"/>
</dbReference>
<dbReference type="OrthoDB" id="5416493at2"/>
<proteinExistence type="predicted"/>
<comment type="caution">
    <text evidence="1">The sequence shown here is derived from an EMBL/GenBank/DDBJ whole genome shotgun (WGS) entry which is preliminary data.</text>
</comment>
<name>A0A3A8IPM8_9BACT</name>
<dbReference type="Proteomes" id="UP000268094">
    <property type="component" value="Unassembled WGS sequence"/>
</dbReference>
<reference evidence="2" key="1">
    <citation type="submission" date="2018-09" db="EMBL/GenBank/DDBJ databases">
        <authorList>
            <person name="Livingstone P.G."/>
            <person name="Whitworth D.E."/>
        </authorList>
    </citation>
    <scope>NUCLEOTIDE SEQUENCE [LARGE SCALE GENOMIC DNA]</scope>
    <source>
        <strain evidence="2">CA054A</strain>
    </source>
</reference>
<accession>A0A3A8IPM8</accession>
<gene>
    <name evidence="1" type="ORF">D7V88_19895</name>
</gene>
<keyword evidence="2" id="KW-1185">Reference proteome</keyword>
<organism evidence="1 2">
    <name type="scientific">Corallococcus terminator</name>
    <dbReference type="NCBI Taxonomy" id="2316733"/>
    <lineage>
        <taxon>Bacteria</taxon>
        <taxon>Pseudomonadati</taxon>
        <taxon>Myxococcota</taxon>
        <taxon>Myxococcia</taxon>
        <taxon>Myxococcales</taxon>
        <taxon>Cystobacterineae</taxon>
        <taxon>Myxococcaceae</taxon>
        <taxon>Corallococcus</taxon>
    </lineage>
</organism>
<evidence type="ECO:0000313" key="2">
    <source>
        <dbReference type="Proteomes" id="UP000268094"/>
    </source>
</evidence>
<dbReference type="EMBL" id="RAVZ01000133">
    <property type="protein sequence ID" value="RKG85429.1"/>
    <property type="molecule type" value="Genomic_DNA"/>
</dbReference>
<dbReference type="AlphaFoldDB" id="A0A3A8IPM8"/>
<sequence length="193" mass="21389">MPQFLRSLDVYQGFNFKKDKQTSVGYITALTIGGVALKADQETIKDPENPDAVIADKVVAVLNHYQWDTGVTDAMYFSGQVSVANKQAVAEMLLGKFSNIEVVVKYVVYEYDPLGKKYFKSNFLDAEIKGLLEKNGDELNMSVADNESREVQSPKNYTFNIGVKPQALEQSLNLATSSTKKLAKKWGVTETAS</sequence>
<protein>
    <submittedName>
        <fullName evidence="1">Uncharacterized protein</fullName>
    </submittedName>
</protein>
<evidence type="ECO:0000313" key="1">
    <source>
        <dbReference type="EMBL" id="RKG85429.1"/>
    </source>
</evidence>